<dbReference type="Gramene" id="PRQ32653">
    <property type="protein sequence ID" value="PRQ32653"/>
    <property type="gene ID" value="RchiOBHm_Chr5g0048831"/>
</dbReference>
<dbReference type="OMA" id="TRQSVQH"/>
<dbReference type="AlphaFoldDB" id="A0A2P6QEN8"/>
<comment type="caution">
    <text evidence="1">The sequence shown here is derived from an EMBL/GenBank/DDBJ whole genome shotgun (WGS) entry which is preliminary data.</text>
</comment>
<name>A0A2P6QEN8_ROSCH</name>
<dbReference type="PANTHER" id="PTHR33527:SF28">
    <property type="entry name" value="GB|AAD43168.1"/>
    <property type="match status" value="1"/>
</dbReference>
<gene>
    <name evidence="1" type="ORF">RchiOBHm_Chr5g0048831</name>
</gene>
<sequence length="382" mass="43070">MASSSSSLSPLKVRTTKEQFYSFHNIDRKLFTRLTLHLGRDPGDSAQIMAFWMWLEHGGKVTHFIHKALNTLPNTLLHIMADESCMVLNVIQNDEFPMVLESDIIPHDIPILQGMTKRGVTLRFFHKNRLSIIRGLTLFFNDVCLRAFEDLYITAAHCQNKTIDPISTGIGLHPEPQNYARRTVLVNKYYNPFLIGAATFDAPMETIGDLFLLTPWMGLLLTVIVVPLRRICAMDLLIPMILALSDFLNNEMADMLSRLHLHDDDGDGGDIGGGVRGDQVEEEVSADDRTIFLTFSKGIPFLKRKKYGEFFDAIHMQEVQVADQQPLYARLVVRSASFIPVVLEGQSKAKFSINGKHVWARKYVKKNIVIGEQSSPKGVLAT</sequence>
<evidence type="ECO:0000313" key="2">
    <source>
        <dbReference type="Proteomes" id="UP000238479"/>
    </source>
</evidence>
<dbReference type="EMBL" id="PDCK01000043">
    <property type="protein sequence ID" value="PRQ32653.1"/>
    <property type="molecule type" value="Genomic_DNA"/>
</dbReference>
<dbReference type="STRING" id="74649.A0A2P6QEN8"/>
<keyword evidence="2" id="KW-1185">Reference proteome</keyword>
<reference evidence="1 2" key="1">
    <citation type="journal article" date="2018" name="Nat. Genet.">
        <title>The Rosa genome provides new insights in the design of modern roses.</title>
        <authorList>
            <person name="Bendahmane M."/>
        </authorList>
    </citation>
    <scope>NUCLEOTIDE SEQUENCE [LARGE SCALE GENOMIC DNA]</scope>
    <source>
        <strain evidence="2">cv. Old Blush</strain>
    </source>
</reference>
<proteinExistence type="predicted"/>
<dbReference type="Proteomes" id="UP000238479">
    <property type="component" value="Chromosome 5"/>
</dbReference>
<evidence type="ECO:0000313" key="1">
    <source>
        <dbReference type="EMBL" id="PRQ32653.1"/>
    </source>
</evidence>
<protein>
    <submittedName>
        <fullName evidence="1">Uncharacterized protein</fullName>
    </submittedName>
</protein>
<dbReference type="PANTHER" id="PTHR33527">
    <property type="entry name" value="OS07G0274300 PROTEIN"/>
    <property type="match status" value="1"/>
</dbReference>
<organism evidence="1 2">
    <name type="scientific">Rosa chinensis</name>
    <name type="common">China rose</name>
    <dbReference type="NCBI Taxonomy" id="74649"/>
    <lineage>
        <taxon>Eukaryota</taxon>
        <taxon>Viridiplantae</taxon>
        <taxon>Streptophyta</taxon>
        <taxon>Embryophyta</taxon>
        <taxon>Tracheophyta</taxon>
        <taxon>Spermatophyta</taxon>
        <taxon>Magnoliopsida</taxon>
        <taxon>eudicotyledons</taxon>
        <taxon>Gunneridae</taxon>
        <taxon>Pentapetalae</taxon>
        <taxon>rosids</taxon>
        <taxon>fabids</taxon>
        <taxon>Rosales</taxon>
        <taxon>Rosaceae</taxon>
        <taxon>Rosoideae</taxon>
        <taxon>Rosoideae incertae sedis</taxon>
        <taxon>Rosa</taxon>
    </lineage>
</organism>
<accession>A0A2P6QEN8</accession>